<evidence type="ECO:0000313" key="4">
    <source>
        <dbReference type="EMBL" id="OTG07058.1"/>
    </source>
</evidence>
<evidence type="ECO:0000256" key="1">
    <source>
        <dbReference type="SAM" id="Phobius"/>
    </source>
</evidence>
<dbReference type="InParanoid" id="A0A251T7J4"/>
<dbReference type="InterPro" id="IPR000742">
    <property type="entry name" value="EGF"/>
</dbReference>
<sequence>MAPSISSLAPIYTMLIVLVFLSSMAKSDFNMSPTPSPLFGNICDEVNCGRGNCSADISKPFGFTCKCDPGWRRTRADIDDDNDNDNDHDDDDDDHEFLPCVIPNCTLDYSCMPAPPPSPPKPNNISLFDPCYWTYCGEGTCNKNNTYKHTCDCKPGYTNLMNISHFPCFSSCAIGSDCSRLGVRLLDASSPNGSPSGDSSEEKHQISCWRLSLDWNDSDVYSHGSVELGKHIWIVDCFVTEVLLMFLVYNIYNLSVIYYCLQILLQLQLNIYNGSLHIFTCSHLHHANCSYNICDEVNCGRGNCSADVTKPFGFACKCDPGWRQTRSDKDDDDHDGDDDFHEFLPCVIPNCTLDYSCMPAPPPSPPIPNNISLFDPCYWTYCGEGTCNKNNTYKHTCDCKPGYTNLMNISHFPCFSSCAIGSDCSRLGVRLLDASSPNGSPSGDSNEGIRFFPGGFPWVGMIVMSIAMALWN</sequence>
<dbReference type="SMART" id="SM00181">
    <property type="entry name" value="EGF"/>
    <property type="match status" value="4"/>
</dbReference>
<feature type="chain" id="PRO_5013259203" evidence="2">
    <location>
        <begin position="28"/>
        <end position="472"/>
    </location>
</feature>
<dbReference type="AlphaFoldDB" id="A0A251T7J4"/>
<evidence type="ECO:0000313" key="5">
    <source>
        <dbReference type="Proteomes" id="UP000215914"/>
    </source>
</evidence>
<feature type="domain" description="EGF-like" evidence="3">
    <location>
        <begin position="130"/>
        <end position="173"/>
    </location>
</feature>
<keyword evidence="5" id="KW-1185">Reference proteome</keyword>
<dbReference type="PANTHER" id="PTHR33881">
    <property type="entry name" value="NEUROGENIC LOCUS NOTCH-LIKE PROTEIN"/>
    <property type="match status" value="1"/>
</dbReference>
<name>A0A251T7J4_HELAN</name>
<protein>
    <submittedName>
        <fullName evidence="4">Putative EGF-like domain-containing protein</fullName>
    </submittedName>
</protein>
<feature type="domain" description="EGF-like" evidence="3">
    <location>
        <begin position="376"/>
        <end position="419"/>
    </location>
</feature>
<feature type="domain" description="EGF-like" evidence="3">
    <location>
        <begin position="42"/>
        <end position="106"/>
    </location>
</feature>
<accession>A0A251T7J4</accession>
<reference evidence="5" key="1">
    <citation type="journal article" date="2017" name="Nature">
        <title>The sunflower genome provides insights into oil metabolism, flowering and Asterid evolution.</title>
        <authorList>
            <person name="Badouin H."/>
            <person name="Gouzy J."/>
            <person name="Grassa C.J."/>
            <person name="Murat F."/>
            <person name="Staton S.E."/>
            <person name="Cottret L."/>
            <person name="Lelandais-Briere C."/>
            <person name="Owens G.L."/>
            <person name="Carrere S."/>
            <person name="Mayjonade B."/>
            <person name="Legrand L."/>
            <person name="Gill N."/>
            <person name="Kane N.C."/>
            <person name="Bowers J.E."/>
            <person name="Hubner S."/>
            <person name="Bellec A."/>
            <person name="Berard A."/>
            <person name="Berges H."/>
            <person name="Blanchet N."/>
            <person name="Boniface M.C."/>
            <person name="Brunel D."/>
            <person name="Catrice O."/>
            <person name="Chaidir N."/>
            <person name="Claudel C."/>
            <person name="Donnadieu C."/>
            <person name="Faraut T."/>
            <person name="Fievet G."/>
            <person name="Helmstetter N."/>
            <person name="King M."/>
            <person name="Knapp S.J."/>
            <person name="Lai Z."/>
            <person name="Le Paslier M.C."/>
            <person name="Lippi Y."/>
            <person name="Lorenzon L."/>
            <person name="Mandel J.R."/>
            <person name="Marage G."/>
            <person name="Marchand G."/>
            <person name="Marquand E."/>
            <person name="Bret-Mestries E."/>
            <person name="Morien E."/>
            <person name="Nambeesan S."/>
            <person name="Nguyen T."/>
            <person name="Pegot-Espagnet P."/>
            <person name="Pouilly N."/>
            <person name="Raftis F."/>
            <person name="Sallet E."/>
            <person name="Schiex T."/>
            <person name="Thomas J."/>
            <person name="Vandecasteele C."/>
            <person name="Vares D."/>
            <person name="Vear F."/>
            <person name="Vautrin S."/>
            <person name="Crespi M."/>
            <person name="Mangin B."/>
            <person name="Burke J.M."/>
            <person name="Salse J."/>
            <person name="Munos S."/>
            <person name="Vincourt P."/>
            <person name="Rieseberg L.H."/>
            <person name="Langlade N.B."/>
        </authorList>
    </citation>
    <scope>NUCLEOTIDE SEQUENCE [LARGE SCALE GENOMIC DNA]</scope>
    <source>
        <strain evidence="5">cv. SF193</strain>
    </source>
</reference>
<dbReference type="PANTHER" id="PTHR33881:SF10">
    <property type="entry name" value="SLIT HOMOLOG 2 PROTEIN-LIKE"/>
    <property type="match status" value="1"/>
</dbReference>
<keyword evidence="2" id="KW-0732">Signal</keyword>
<keyword evidence="1" id="KW-0472">Membrane</keyword>
<evidence type="ECO:0000256" key="2">
    <source>
        <dbReference type="SAM" id="SignalP"/>
    </source>
</evidence>
<dbReference type="EMBL" id="CM007900">
    <property type="protein sequence ID" value="OTG07058.1"/>
    <property type="molecule type" value="Genomic_DNA"/>
</dbReference>
<gene>
    <name evidence="4" type="ORF">HannXRQ_Chr11g0326061</name>
</gene>
<dbReference type="Proteomes" id="UP000215914">
    <property type="component" value="Chromosome 11"/>
</dbReference>
<proteinExistence type="predicted"/>
<feature type="domain" description="EGF-like" evidence="3">
    <location>
        <begin position="293"/>
        <end position="352"/>
    </location>
</feature>
<feature type="signal peptide" evidence="2">
    <location>
        <begin position="1"/>
        <end position="27"/>
    </location>
</feature>
<organism evidence="4 5">
    <name type="scientific">Helianthus annuus</name>
    <name type="common">Common sunflower</name>
    <dbReference type="NCBI Taxonomy" id="4232"/>
    <lineage>
        <taxon>Eukaryota</taxon>
        <taxon>Viridiplantae</taxon>
        <taxon>Streptophyta</taxon>
        <taxon>Embryophyta</taxon>
        <taxon>Tracheophyta</taxon>
        <taxon>Spermatophyta</taxon>
        <taxon>Magnoliopsida</taxon>
        <taxon>eudicotyledons</taxon>
        <taxon>Gunneridae</taxon>
        <taxon>Pentapetalae</taxon>
        <taxon>asterids</taxon>
        <taxon>campanulids</taxon>
        <taxon>Asterales</taxon>
        <taxon>Asteraceae</taxon>
        <taxon>Asteroideae</taxon>
        <taxon>Heliantheae alliance</taxon>
        <taxon>Heliantheae</taxon>
        <taxon>Helianthus</taxon>
    </lineage>
</organism>
<keyword evidence="1" id="KW-0812">Transmembrane</keyword>
<evidence type="ECO:0000259" key="3">
    <source>
        <dbReference type="SMART" id="SM00181"/>
    </source>
</evidence>
<feature type="transmembrane region" description="Helical" evidence="1">
    <location>
        <begin position="242"/>
        <end position="261"/>
    </location>
</feature>
<keyword evidence="1" id="KW-1133">Transmembrane helix</keyword>